<proteinExistence type="predicted"/>
<reference evidence="2 3" key="1">
    <citation type="submission" date="2019-11" db="EMBL/GenBank/DDBJ databases">
        <authorList>
            <person name="Khan S.A."/>
            <person name="Jeon C.O."/>
            <person name="Chun B.H."/>
        </authorList>
    </citation>
    <scope>NUCLEOTIDE SEQUENCE [LARGE SCALE GENOMIC DNA]</scope>
    <source>
        <strain evidence="2 3">IMCC 1097</strain>
    </source>
</reference>
<dbReference type="AlphaFoldDB" id="A0A5Q2QEZ7"/>
<evidence type="ECO:0000313" key="2">
    <source>
        <dbReference type="EMBL" id="QGG80606.1"/>
    </source>
</evidence>
<evidence type="ECO:0000313" key="3">
    <source>
        <dbReference type="Proteomes" id="UP000388235"/>
    </source>
</evidence>
<accession>A0A5Q2QEZ7</accession>
<name>A0A5Q2QEZ7_9GAMM</name>
<dbReference type="Proteomes" id="UP000388235">
    <property type="component" value="Chromosome"/>
</dbReference>
<dbReference type="OrthoDB" id="7067229at2"/>
<keyword evidence="3" id="KW-1185">Reference proteome</keyword>
<dbReference type="InterPro" id="IPR054195">
    <property type="entry name" value="DUF6900"/>
</dbReference>
<dbReference type="Pfam" id="PF21841">
    <property type="entry name" value="DUF6900"/>
    <property type="match status" value="1"/>
</dbReference>
<dbReference type="KEGG" id="llp:GH975_08495"/>
<evidence type="ECO:0000259" key="1">
    <source>
        <dbReference type="Pfam" id="PF21841"/>
    </source>
</evidence>
<dbReference type="EMBL" id="CP045871">
    <property type="protein sequence ID" value="QGG80606.1"/>
    <property type="molecule type" value="Genomic_DNA"/>
</dbReference>
<dbReference type="RefSeq" id="WP_153714110.1">
    <property type="nucleotide sequence ID" value="NZ_CP045871.1"/>
</dbReference>
<sequence>MPIQKVPTLSPDEIDLLLEFIARDHLMIDTLEVRHRDGLDFHEVGVASLKSALLAAFDAGRRADRRQVTRRRTNFGPVTPAARAVFVPSVMM</sequence>
<protein>
    <recommendedName>
        <fullName evidence="1">DUF6900 domain-containing protein</fullName>
    </recommendedName>
</protein>
<organism evidence="2 3">
    <name type="scientific">Litorivicinus lipolyticus</name>
    <dbReference type="NCBI Taxonomy" id="418701"/>
    <lineage>
        <taxon>Bacteria</taxon>
        <taxon>Pseudomonadati</taxon>
        <taxon>Pseudomonadota</taxon>
        <taxon>Gammaproteobacteria</taxon>
        <taxon>Oceanospirillales</taxon>
        <taxon>Litorivicinaceae</taxon>
        <taxon>Litorivicinus</taxon>
    </lineage>
</organism>
<gene>
    <name evidence="2" type="ORF">GH975_08495</name>
</gene>
<feature type="domain" description="DUF6900" evidence="1">
    <location>
        <begin position="15"/>
        <end position="63"/>
    </location>
</feature>